<dbReference type="Proteomes" id="UP000268239">
    <property type="component" value="Unassembled WGS sequence"/>
</dbReference>
<dbReference type="RefSeq" id="WP_000232667.1">
    <property type="nucleotide sequence ID" value="NZ_UCOO02000039.1"/>
</dbReference>
<dbReference type="Proteomes" id="UP000237823">
    <property type="component" value="Unassembled WGS sequence"/>
</dbReference>
<evidence type="ECO:0000313" key="5">
    <source>
        <dbReference type="Proteomes" id="UP000237823"/>
    </source>
</evidence>
<proteinExistence type="predicted"/>
<dbReference type="EMBL" id="VMBB01000032">
    <property type="protein sequence ID" value="MDR8262234.1"/>
    <property type="molecule type" value="Genomic_DNA"/>
</dbReference>
<reference evidence="1" key="3">
    <citation type="submission" date="2019-07" db="EMBL/GenBank/DDBJ databases">
        <title>Biological characteristics of mucoid Acinetobacter baumannii from a general hospital in China.</title>
        <authorList>
            <person name="Hua X."/>
            <person name="Yu Y."/>
        </authorList>
    </citation>
    <scope>NUCLEOTIDE SEQUENCE</scope>
    <source>
        <strain evidence="1">N41</strain>
        <strain evidence="2">N8</strain>
    </source>
</reference>
<evidence type="ECO:0000313" key="1">
    <source>
        <dbReference type="EMBL" id="MDR8262234.1"/>
    </source>
</evidence>
<dbReference type="EMBL" id="RXLU01000117">
    <property type="protein sequence ID" value="RTQ71060.1"/>
    <property type="molecule type" value="Genomic_DNA"/>
</dbReference>
<dbReference type="EMBL" id="NEPB01000015">
    <property type="protein sequence ID" value="PRN35110.1"/>
    <property type="molecule type" value="Genomic_DNA"/>
</dbReference>
<reference evidence="4 6" key="2">
    <citation type="submission" date="2018-12" db="EMBL/GenBank/DDBJ databases">
        <title>Draft Genome Sequences Human Pathogenic Acinetobacter baumannii Strains.</title>
        <authorList>
            <person name="Madhi M."/>
            <person name="Ronco T."/>
            <person name="Olsen R.H."/>
            <person name="Hassani A."/>
        </authorList>
    </citation>
    <scope>NUCLEOTIDE SEQUENCE [LARGE SCALE GENOMIC DNA]</scope>
    <source>
        <strain evidence="4 6">AB3</strain>
    </source>
</reference>
<name>A0A237Z1E2_ACIBA</name>
<accession>A0A237Z1E2</accession>
<dbReference type="AlphaFoldDB" id="A0A237Z1E2"/>
<evidence type="ECO:0000313" key="4">
    <source>
        <dbReference type="EMBL" id="RTQ71060.1"/>
    </source>
</evidence>
<protein>
    <submittedName>
        <fullName evidence="3">Uncharacterized protein</fullName>
    </submittedName>
</protein>
<evidence type="ECO:0000313" key="3">
    <source>
        <dbReference type="EMBL" id="PRN35110.1"/>
    </source>
</evidence>
<dbReference type="EMBL" id="VMAF01000006">
    <property type="protein sequence ID" value="MDR8430766.1"/>
    <property type="molecule type" value="Genomic_DNA"/>
</dbReference>
<comment type="caution">
    <text evidence="3">The sequence shown here is derived from an EMBL/GenBank/DDBJ whole genome shotgun (WGS) entry which is preliminary data.</text>
</comment>
<gene>
    <name evidence="3" type="ORF">B9W25_09125</name>
    <name evidence="4" type="ORF">EJ062_17000</name>
    <name evidence="2" type="ORF">FPK63_06625</name>
    <name evidence="1" type="ORF">FPK87_17425</name>
</gene>
<organism evidence="3 5">
    <name type="scientific">Acinetobacter baumannii</name>
    <dbReference type="NCBI Taxonomy" id="470"/>
    <lineage>
        <taxon>Bacteria</taxon>
        <taxon>Pseudomonadati</taxon>
        <taxon>Pseudomonadota</taxon>
        <taxon>Gammaproteobacteria</taxon>
        <taxon>Moraxellales</taxon>
        <taxon>Moraxellaceae</taxon>
        <taxon>Acinetobacter</taxon>
        <taxon>Acinetobacter calcoaceticus/baumannii complex</taxon>
    </lineage>
</organism>
<evidence type="ECO:0000313" key="2">
    <source>
        <dbReference type="EMBL" id="MDR8430766.1"/>
    </source>
</evidence>
<evidence type="ECO:0000313" key="6">
    <source>
        <dbReference type="Proteomes" id="UP000268239"/>
    </source>
</evidence>
<sequence>MVGEIVVSENTKGEKVAVLKTNKINCNLFISMEAQMKVSKSLYYNTKFNIGLKNNIFKIYIFLIFKVV</sequence>
<reference evidence="3 5" key="1">
    <citation type="submission" date="2017-04" db="EMBL/GenBank/DDBJ databases">
        <title>Comparison of Acinetobacter baumannii whole genome sequences from two major hospitals in Kuwait.</title>
        <authorList>
            <person name="Nasser K."/>
            <person name="Habibi N."/>
            <person name="Khan M.W."/>
            <person name="Purohit P."/>
            <person name="Al-Obaid I."/>
            <person name="Dhar R."/>
            <person name="Al-Fouzan W."/>
            <person name="Mustafa A.S."/>
        </authorList>
    </citation>
    <scope>NUCLEOTIDE SEQUENCE [LARGE SCALE GENOMIC DNA]</scope>
    <source>
        <strain evidence="3 5">KUFAR57</strain>
    </source>
</reference>